<keyword evidence="2" id="KW-0175">Coiled coil</keyword>
<dbReference type="Proteomes" id="UP000572754">
    <property type="component" value="Unassembled WGS sequence"/>
</dbReference>
<evidence type="ECO:0000259" key="4">
    <source>
        <dbReference type="Pfam" id="PF24883"/>
    </source>
</evidence>
<keyword evidence="1" id="KW-0677">Repeat</keyword>
<evidence type="ECO:0000259" key="5">
    <source>
        <dbReference type="Pfam" id="PF25053"/>
    </source>
</evidence>
<gene>
    <name evidence="6" type="ORF">FCIRC_9021</name>
</gene>
<dbReference type="Pfam" id="PF24883">
    <property type="entry name" value="NPHP3_N"/>
    <property type="match status" value="1"/>
</dbReference>
<evidence type="ECO:0000256" key="1">
    <source>
        <dbReference type="ARBA" id="ARBA00022737"/>
    </source>
</evidence>
<dbReference type="AlphaFoldDB" id="A0A8H5WTV4"/>
<evidence type="ECO:0000313" key="7">
    <source>
        <dbReference type="Proteomes" id="UP000572754"/>
    </source>
</evidence>
<sequence>MATGFEVVGTFAAVYQLINVSAGLITECMAVHNGERTAESDLKEHAQNLDEACKLTQARYRDMGSSEKLSDTERRVRKTASRCHASARALLGELDFVKKERENYDCMGAVAYMIKSKVHRKKIERMEAKFKNDQQELQIILQSDILSQNKAMQYLQKEGFADLEEDIQILIKQASEGFCGLERFIEAQHKATKDLIVQEVSKVQRAIKEDFTTKEQRKEFLQSFRYPEINKRYNDVLDSDEANFSRVFVSYEKVTKHDQRSAMSIGGNSHSSSEASIYDGSRSDSNIDSDELRIIEESWSSFINWLRSSDSLFCIQGKPGSGKSTLIKFAIDNKNTKRLLEHQNPDTVIMSHFFWKIGSKEQSSIKGFLCSLIHQLLARSEHLQDFAMGLYDTGFHKSYDDWSPRTLKGLLRQILEAKSHAICVFIDGLDEVANDDGLEKLTREIEEVLQFSCIKICVSSRPEALVVQWLERPNTRSILLEDLTRPEMSSYVHKGLDPLLSSKRLSIETHRYLCDEMHIEEMQFERNQELRVIQPTLGQIAFAEMPDRHEILLEYGEKIELKELQEICNMARPRIEIRCGGLLQIRRLEKGEGISPRDPNDLLMQEVAFIHRTAHDFFTETKVGRSIVQEDSVTRHAIATCAAKGLLCLHRIIAHQHGVRAEMLCVLDQIGRLSEERNVSAVTKVTEMLPVLQSLFAEDIISGSGTWQPKCHFLAYLVPYISFHEFILYEIQKASSEKLATRVLQELCCEMGICDYTKRLVPFGLIGPLVSMGADAHACIRDQGLAKSRERHHELLVIRGSSFANFLRLSITASFFDRYKDGHLATLVSKMNVEYWQSHVGKGFEQSPQRG</sequence>
<comment type="caution">
    <text evidence="6">The sequence shown here is derived from an EMBL/GenBank/DDBJ whole genome shotgun (WGS) entry which is preliminary data.</text>
</comment>
<evidence type="ECO:0008006" key="8">
    <source>
        <dbReference type="Google" id="ProtNLM"/>
    </source>
</evidence>
<organism evidence="6 7">
    <name type="scientific">Fusarium circinatum</name>
    <name type="common">Pitch canker fungus</name>
    <name type="synonym">Gibberella circinata</name>
    <dbReference type="NCBI Taxonomy" id="48490"/>
    <lineage>
        <taxon>Eukaryota</taxon>
        <taxon>Fungi</taxon>
        <taxon>Dikarya</taxon>
        <taxon>Ascomycota</taxon>
        <taxon>Pezizomycotina</taxon>
        <taxon>Sordariomycetes</taxon>
        <taxon>Hypocreomycetidae</taxon>
        <taxon>Hypocreales</taxon>
        <taxon>Nectriaceae</taxon>
        <taxon>Fusarium</taxon>
        <taxon>Fusarium fujikuroi species complex</taxon>
    </lineage>
</organism>
<keyword evidence="7" id="KW-1185">Reference proteome</keyword>
<evidence type="ECO:0000256" key="2">
    <source>
        <dbReference type="SAM" id="Coils"/>
    </source>
</evidence>
<dbReference type="Gene3D" id="3.40.50.300">
    <property type="entry name" value="P-loop containing nucleotide triphosphate hydrolases"/>
    <property type="match status" value="1"/>
</dbReference>
<proteinExistence type="predicted"/>
<dbReference type="InterPro" id="IPR056693">
    <property type="entry name" value="DUF7791"/>
</dbReference>
<evidence type="ECO:0000256" key="3">
    <source>
        <dbReference type="SAM" id="MobiDB-lite"/>
    </source>
</evidence>
<feature type="domain" description="Nephrocystin 3-like N-terminal" evidence="4">
    <location>
        <begin position="300"/>
        <end position="461"/>
    </location>
</feature>
<feature type="domain" description="DUF7791" evidence="5">
    <location>
        <begin position="534"/>
        <end position="647"/>
    </location>
</feature>
<feature type="compositionally biased region" description="Polar residues" evidence="3">
    <location>
        <begin position="266"/>
        <end position="275"/>
    </location>
</feature>
<dbReference type="Pfam" id="PF25053">
    <property type="entry name" value="DUF7791"/>
    <property type="match status" value="1"/>
</dbReference>
<reference evidence="7" key="1">
    <citation type="journal article" date="2020" name="BMC Genomics">
        <title>Correction to: Identification and distribution of gene clusters required for synthesis of sphingolipid metabolism inhibitors in diverse species of the filamentous fungus Fusarium.</title>
        <authorList>
            <person name="Kim H.S."/>
            <person name="Lohmar J.M."/>
            <person name="Busman M."/>
            <person name="Brown D.W."/>
            <person name="Naumann T.A."/>
            <person name="Divon H.H."/>
            <person name="Lysoe E."/>
            <person name="Uhlig S."/>
            <person name="Proctor R.H."/>
        </authorList>
    </citation>
    <scope>NUCLEOTIDE SEQUENCE [LARGE SCALE GENOMIC DNA]</scope>
    <source>
        <strain evidence="7">NRRL 25331</strain>
    </source>
</reference>
<feature type="coiled-coil region" evidence="2">
    <location>
        <begin position="116"/>
        <end position="143"/>
    </location>
</feature>
<dbReference type="PANTHER" id="PTHR10039">
    <property type="entry name" value="AMELOGENIN"/>
    <property type="match status" value="1"/>
</dbReference>
<dbReference type="InterPro" id="IPR027417">
    <property type="entry name" value="P-loop_NTPase"/>
</dbReference>
<protein>
    <recommendedName>
        <fullName evidence="8">NACHT domain-containing protein</fullName>
    </recommendedName>
</protein>
<name>A0A8H5WTV4_FUSCI</name>
<evidence type="ECO:0000313" key="6">
    <source>
        <dbReference type="EMBL" id="KAF5670113.1"/>
    </source>
</evidence>
<dbReference type="EMBL" id="JAAQPE010000314">
    <property type="protein sequence ID" value="KAF5670113.1"/>
    <property type="molecule type" value="Genomic_DNA"/>
</dbReference>
<dbReference type="SUPFAM" id="SSF52540">
    <property type="entry name" value="P-loop containing nucleoside triphosphate hydrolases"/>
    <property type="match status" value="1"/>
</dbReference>
<reference evidence="6 7" key="2">
    <citation type="submission" date="2020-05" db="EMBL/GenBank/DDBJ databases">
        <title>Identification and distribution of gene clusters putatively required for synthesis of sphingolipid metabolism inhibitors in phylogenetically diverse species of the filamentous fungus Fusarium.</title>
        <authorList>
            <person name="Kim H.-S."/>
            <person name="Busman M."/>
            <person name="Brown D.W."/>
            <person name="Divon H."/>
            <person name="Uhlig S."/>
            <person name="Proctor R.H."/>
        </authorList>
    </citation>
    <scope>NUCLEOTIDE SEQUENCE [LARGE SCALE GENOMIC DNA]</scope>
    <source>
        <strain evidence="6 7">NRRL 25331</strain>
    </source>
</reference>
<dbReference type="InterPro" id="IPR056884">
    <property type="entry name" value="NPHP3-like_N"/>
</dbReference>
<accession>A0A8H5WTV4</accession>
<dbReference type="PANTHER" id="PTHR10039:SF5">
    <property type="entry name" value="NACHT DOMAIN-CONTAINING PROTEIN"/>
    <property type="match status" value="1"/>
</dbReference>
<feature type="region of interest" description="Disordered" evidence="3">
    <location>
        <begin position="260"/>
        <end position="284"/>
    </location>
</feature>